<keyword evidence="4" id="KW-0677">Repeat</keyword>
<dbReference type="AlphaFoldDB" id="A0A250KXL7"/>
<keyword evidence="3 11" id="KW-0812">Transmembrane</keyword>
<gene>
    <name evidence="15" type="ORF">sS8_4324</name>
</gene>
<feature type="domain" description="CBS" evidence="13">
    <location>
        <begin position="299"/>
        <end position="355"/>
    </location>
</feature>
<dbReference type="CDD" id="cd04590">
    <property type="entry name" value="CBS_pair_CorC_HlyC_assoc"/>
    <property type="match status" value="1"/>
</dbReference>
<dbReference type="PANTHER" id="PTHR22777:SF17">
    <property type="entry name" value="UPF0053 PROTEIN SLL0260"/>
    <property type="match status" value="1"/>
</dbReference>
<evidence type="ECO:0000256" key="12">
    <source>
        <dbReference type="SAM" id="Phobius"/>
    </source>
</evidence>
<dbReference type="InterPro" id="IPR002550">
    <property type="entry name" value="CNNM"/>
</dbReference>
<dbReference type="PANTHER" id="PTHR22777">
    <property type="entry name" value="HEMOLYSIN-RELATED"/>
    <property type="match status" value="1"/>
</dbReference>
<protein>
    <recommendedName>
        <fullName evidence="9">Magnesium and cobalt efflux protein CorC</fullName>
    </recommendedName>
</protein>
<name>A0A250KXL7_9GAMM</name>
<dbReference type="InterPro" id="IPR036318">
    <property type="entry name" value="FAD-bd_PCMH-like_sf"/>
</dbReference>
<dbReference type="InterPro" id="IPR000644">
    <property type="entry name" value="CBS_dom"/>
</dbReference>
<evidence type="ECO:0000256" key="8">
    <source>
        <dbReference type="ARBA" id="ARBA00037273"/>
    </source>
</evidence>
<dbReference type="PROSITE" id="PS51371">
    <property type="entry name" value="CBS"/>
    <property type="match status" value="2"/>
</dbReference>
<feature type="transmembrane region" description="Helical" evidence="12">
    <location>
        <begin position="118"/>
        <end position="140"/>
    </location>
</feature>
<dbReference type="InterPro" id="IPR044751">
    <property type="entry name" value="Ion_transp-like_CBS"/>
</dbReference>
<evidence type="ECO:0000313" key="16">
    <source>
        <dbReference type="Proteomes" id="UP000266313"/>
    </source>
</evidence>
<dbReference type="PROSITE" id="PS51846">
    <property type="entry name" value="CNNM"/>
    <property type="match status" value="1"/>
</dbReference>
<dbReference type="Gene3D" id="3.10.580.10">
    <property type="entry name" value="CBS-domain"/>
    <property type="match status" value="1"/>
</dbReference>
<reference evidence="15 16" key="1">
    <citation type="submission" date="2016-12" db="EMBL/GenBank/DDBJ databases">
        <title>Genome sequencing of Methylocaldum marinum.</title>
        <authorList>
            <person name="Takeuchi M."/>
            <person name="Kamagata Y."/>
            <person name="Hiraoka S."/>
            <person name="Oshima K."/>
            <person name="Hattori M."/>
            <person name="Iwasaki W."/>
        </authorList>
    </citation>
    <scope>NUCLEOTIDE SEQUENCE [LARGE SCALE GENOMIC DNA]</scope>
    <source>
        <strain evidence="15 16">S8</strain>
    </source>
</reference>
<evidence type="ECO:0000256" key="7">
    <source>
        <dbReference type="ARBA" id="ARBA00023136"/>
    </source>
</evidence>
<dbReference type="InterPro" id="IPR005170">
    <property type="entry name" value="Transptr-assoc_dom"/>
</dbReference>
<evidence type="ECO:0000256" key="4">
    <source>
        <dbReference type="ARBA" id="ARBA00022737"/>
    </source>
</evidence>
<evidence type="ECO:0000313" key="15">
    <source>
        <dbReference type="EMBL" id="BBA36254.1"/>
    </source>
</evidence>
<dbReference type="Pfam" id="PF03471">
    <property type="entry name" value="CorC_HlyC"/>
    <property type="match status" value="1"/>
</dbReference>
<dbReference type="GO" id="GO:0005886">
    <property type="term" value="C:plasma membrane"/>
    <property type="evidence" value="ECO:0007669"/>
    <property type="project" value="TreeGrafter"/>
</dbReference>
<keyword evidence="7 11" id="KW-0472">Membrane</keyword>
<evidence type="ECO:0000259" key="14">
    <source>
        <dbReference type="PROSITE" id="PS51846"/>
    </source>
</evidence>
<feature type="domain" description="CNNM transmembrane" evidence="14">
    <location>
        <begin position="15"/>
        <end position="216"/>
    </location>
</feature>
<comment type="function">
    <text evidence="8">Plays a role in the transport of magnesium and cobalt ions.</text>
</comment>
<evidence type="ECO:0000256" key="11">
    <source>
        <dbReference type="PROSITE-ProRule" id="PRU01193"/>
    </source>
</evidence>
<comment type="similarity">
    <text evidence="2">Belongs to the UPF0053 family.</text>
</comment>
<organism evidence="15 16">
    <name type="scientific">Methylocaldum marinum</name>
    <dbReference type="NCBI Taxonomy" id="1432792"/>
    <lineage>
        <taxon>Bacteria</taxon>
        <taxon>Pseudomonadati</taxon>
        <taxon>Pseudomonadota</taxon>
        <taxon>Gammaproteobacteria</taxon>
        <taxon>Methylococcales</taxon>
        <taxon>Methylococcaceae</taxon>
        <taxon>Methylocaldum</taxon>
    </lineage>
</organism>
<dbReference type="SUPFAM" id="SSF56176">
    <property type="entry name" value="FAD-binding/transporter-associated domain-like"/>
    <property type="match status" value="1"/>
</dbReference>
<evidence type="ECO:0000256" key="5">
    <source>
        <dbReference type="ARBA" id="ARBA00022989"/>
    </source>
</evidence>
<accession>A0A250KXL7</accession>
<proteinExistence type="inferred from homology"/>
<sequence>MHRPFLFATLAYRINYRYRLMEILILVFLFLLNGVFAMSEMAIVSARKTRLQEAAQEGHFGAKAALQLANEPSHFLSTIQVGITLIGILMGAFGEAALSGELAAYLERFPELAPYSRGLSLAVVVIGITYFSLIIGELVPKRLALQKPEKIAQVIARPMNFISLVAFPLVKILSLSTDCILWLLRTRQPEEPLVTEKEIKIMIEQGTAAGVFDKSEQEMVSNVLQLDALRVGAIMTPRMDIYYLDIKDSFEENRRKITDSPFSRIPVCKDGLDNVIGFVQAKDLLTKSLLGETIDLNRLLKTPRYVPKSLNPMQLLEEFKRSKTPMALVVDEYGEVAGLVTLKDVMEAIVGDIPMAEWEEEPEAIQRNDGSWLLDGMLSTAKFKQLFNLEELPDEATGNFHTIGGFVMLQLGHVPRAADHFEWNNLRFEVVDMDKNRVDKLLVSPTDLG</sequence>
<dbReference type="Pfam" id="PF01595">
    <property type="entry name" value="CNNM"/>
    <property type="match status" value="1"/>
</dbReference>
<dbReference type="GO" id="GO:0050660">
    <property type="term" value="F:flavin adenine dinucleotide binding"/>
    <property type="evidence" value="ECO:0007669"/>
    <property type="project" value="InterPro"/>
</dbReference>
<dbReference type="Gene3D" id="3.30.465.10">
    <property type="match status" value="1"/>
</dbReference>
<dbReference type="SUPFAM" id="SSF54631">
    <property type="entry name" value="CBS-domain pair"/>
    <property type="match status" value="1"/>
</dbReference>
<dbReference type="InterPro" id="IPR016169">
    <property type="entry name" value="FAD-bd_PCMH_sub2"/>
</dbReference>
<evidence type="ECO:0000256" key="6">
    <source>
        <dbReference type="ARBA" id="ARBA00023122"/>
    </source>
</evidence>
<keyword evidence="5 11" id="KW-1133">Transmembrane helix</keyword>
<keyword evidence="6 10" id="KW-0129">CBS domain</keyword>
<dbReference type="SMART" id="SM01091">
    <property type="entry name" value="CorC_HlyC"/>
    <property type="match status" value="1"/>
</dbReference>
<feature type="transmembrane region" description="Helical" evidence="12">
    <location>
        <begin position="20"/>
        <end position="43"/>
    </location>
</feature>
<evidence type="ECO:0000256" key="10">
    <source>
        <dbReference type="PROSITE-ProRule" id="PRU00703"/>
    </source>
</evidence>
<feature type="domain" description="CBS" evidence="13">
    <location>
        <begin position="235"/>
        <end position="296"/>
    </location>
</feature>
<evidence type="ECO:0000256" key="1">
    <source>
        <dbReference type="ARBA" id="ARBA00004141"/>
    </source>
</evidence>
<dbReference type="FunFam" id="3.10.580.10:FF:000002">
    <property type="entry name" value="Magnesium/cobalt efflux protein CorC"/>
    <property type="match status" value="1"/>
</dbReference>
<evidence type="ECO:0000259" key="13">
    <source>
        <dbReference type="PROSITE" id="PS51371"/>
    </source>
</evidence>
<dbReference type="KEGG" id="mmai:sS8_4324"/>
<comment type="subcellular location">
    <subcellularLocation>
        <location evidence="1">Membrane</location>
        <topology evidence="1">Multi-pass membrane protein</topology>
    </subcellularLocation>
</comment>
<dbReference type="Pfam" id="PF00571">
    <property type="entry name" value="CBS"/>
    <property type="match status" value="2"/>
</dbReference>
<feature type="transmembrane region" description="Helical" evidence="12">
    <location>
        <begin position="75"/>
        <end position="98"/>
    </location>
</feature>
<dbReference type="Proteomes" id="UP000266313">
    <property type="component" value="Chromosome"/>
</dbReference>
<evidence type="ECO:0000256" key="3">
    <source>
        <dbReference type="ARBA" id="ARBA00022692"/>
    </source>
</evidence>
<keyword evidence="16" id="KW-1185">Reference proteome</keyword>
<dbReference type="EMBL" id="AP017928">
    <property type="protein sequence ID" value="BBA36254.1"/>
    <property type="molecule type" value="Genomic_DNA"/>
</dbReference>
<evidence type="ECO:0000256" key="2">
    <source>
        <dbReference type="ARBA" id="ARBA00006337"/>
    </source>
</evidence>
<dbReference type="InterPro" id="IPR046342">
    <property type="entry name" value="CBS_dom_sf"/>
</dbReference>
<evidence type="ECO:0000256" key="9">
    <source>
        <dbReference type="ARBA" id="ARBA00040729"/>
    </source>
</evidence>